<sequence length="98" mass="11458">MLMLLKVCERSRNHAVGRFPLFVDGKEVWLYFALFPCDLANTYFAQDTIRLPLKSPQADSVERRMSWFTKTRLQLDNAIVQTSTYSTIKNQFHNSPRS</sequence>
<dbReference type="Proteomes" id="UP000008177">
    <property type="component" value="Unplaced contigs"/>
</dbReference>
<evidence type="ECO:0000313" key="1">
    <source>
        <dbReference type="EMBL" id="CCD53724.1"/>
    </source>
</evidence>
<dbReference type="HOGENOM" id="CLU_2333399_0_0_1"/>
<organism evidence="1 2">
    <name type="scientific">Botryotinia fuckeliana (strain T4)</name>
    <name type="common">Noble rot fungus</name>
    <name type="synonym">Botrytis cinerea</name>
    <dbReference type="NCBI Taxonomy" id="999810"/>
    <lineage>
        <taxon>Eukaryota</taxon>
        <taxon>Fungi</taxon>
        <taxon>Dikarya</taxon>
        <taxon>Ascomycota</taxon>
        <taxon>Pezizomycotina</taxon>
        <taxon>Leotiomycetes</taxon>
        <taxon>Helotiales</taxon>
        <taxon>Sclerotiniaceae</taxon>
        <taxon>Botrytis</taxon>
    </lineage>
</organism>
<accession>G2YQ26</accession>
<dbReference type="AlphaFoldDB" id="G2YQ26"/>
<dbReference type="EMBL" id="FQ790348">
    <property type="protein sequence ID" value="CCD53724.1"/>
    <property type="molecule type" value="Genomic_DNA"/>
</dbReference>
<protein>
    <submittedName>
        <fullName evidence="1">Uncharacterized protein</fullName>
    </submittedName>
</protein>
<evidence type="ECO:0000313" key="2">
    <source>
        <dbReference type="Proteomes" id="UP000008177"/>
    </source>
</evidence>
<reference evidence="2" key="1">
    <citation type="journal article" date="2011" name="PLoS Genet.">
        <title>Genomic analysis of the necrotrophic fungal pathogens Sclerotinia sclerotiorum and Botrytis cinerea.</title>
        <authorList>
            <person name="Amselem J."/>
            <person name="Cuomo C.A."/>
            <person name="van Kan J.A."/>
            <person name="Viaud M."/>
            <person name="Benito E.P."/>
            <person name="Couloux A."/>
            <person name="Coutinho P.M."/>
            <person name="de Vries R.P."/>
            <person name="Dyer P.S."/>
            <person name="Fillinger S."/>
            <person name="Fournier E."/>
            <person name="Gout L."/>
            <person name="Hahn M."/>
            <person name="Kohn L."/>
            <person name="Lapalu N."/>
            <person name="Plummer K.M."/>
            <person name="Pradier J.M."/>
            <person name="Quevillon E."/>
            <person name="Sharon A."/>
            <person name="Simon A."/>
            <person name="ten Have A."/>
            <person name="Tudzynski B."/>
            <person name="Tudzynski P."/>
            <person name="Wincker P."/>
            <person name="Andrew M."/>
            <person name="Anthouard V."/>
            <person name="Beever R.E."/>
            <person name="Beffa R."/>
            <person name="Benoit I."/>
            <person name="Bouzid O."/>
            <person name="Brault B."/>
            <person name="Chen Z."/>
            <person name="Choquer M."/>
            <person name="Collemare J."/>
            <person name="Cotton P."/>
            <person name="Danchin E.G."/>
            <person name="Da Silva C."/>
            <person name="Gautier A."/>
            <person name="Giraud C."/>
            <person name="Giraud T."/>
            <person name="Gonzalez C."/>
            <person name="Grossetete S."/>
            <person name="Guldener U."/>
            <person name="Henrissat B."/>
            <person name="Howlett B.J."/>
            <person name="Kodira C."/>
            <person name="Kretschmer M."/>
            <person name="Lappartient A."/>
            <person name="Leroch M."/>
            <person name="Levis C."/>
            <person name="Mauceli E."/>
            <person name="Neuveglise C."/>
            <person name="Oeser B."/>
            <person name="Pearson M."/>
            <person name="Poulain J."/>
            <person name="Poussereau N."/>
            <person name="Quesneville H."/>
            <person name="Rascle C."/>
            <person name="Schumacher J."/>
            <person name="Segurens B."/>
            <person name="Sexton A."/>
            <person name="Silva E."/>
            <person name="Sirven C."/>
            <person name="Soanes D.M."/>
            <person name="Talbot N.J."/>
            <person name="Templeton M."/>
            <person name="Yandava C."/>
            <person name="Yarden O."/>
            <person name="Zeng Q."/>
            <person name="Rollins J.A."/>
            <person name="Lebrun M.H."/>
            <person name="Dickman M."/>
        </authorList>
    </citation>
    <scope>NUCLEOTIDE SEQUENCE [LARGE SCALE GENOMIC DNA]</scope>
    <source>
        <strain evidence="2">T4</strain>
    </source>
</reference>
<proteinExistence type="predicted"/>
<gene>
    <name evidence="1" type="ORF">BofuT4_P132780.1</name>
</gene>
<dbReference type="InParanoid" id="G2YQ26"/>
<name>G2YQ26_BOTF4</name>